<dbReference type="InterPro" id="IPR000924">
    <property type="entry name" value="Glu/Gln-tRNA-synth"/>
</dbReference>
<evidence type="ECO:0000256" key="5">
    <source>
        <dbReference type="ARBA" id="ARBA00022917"/>
    </source>
</evidence>
<comment type="caution">
    <text evidence="10">The sequence shown here is derived from an EMBL/GenBank/DDBJ whole genome shotgun (WGS) entry which is preliminary data.</text>
</comment>
<protein>
    <recommendedName>
        <fullName evidence="7">Glutamate--tRNA ligase</fullName>
        <ecNumber evidence="7">6.1.1.17</ecNumber>
    </recommendedName>
    <alternativeName>
        <fullName evidence="7">Glutamyl-tRNA synthetase</fullName>
        <shortName evidence="7">GluRS</shortName>
    </alternativeName>
</protein>
<evidence type="ECO:0000256" key="3">
    <source>
        <dbReference type="ARBA" id="ARBA00022741"/>
    </source>
</evidence>
<dbReference type="InterPro" id="IPR045462">
    <property type="entry name" value="aa-tRNA-synth_I_cd-bd"/>
</dbReference>
<feature type="short sequence motif" description="'KMSKS' region" evidence="7">
    <location>
        <begin position="211"/>
        <end position="215"/>
    </location>
</feature>
<feature type="domain" description="Aminoacyl-tRNA synthetase class I anticodon-binding" evidence="9">
    <location>
        <begin position="294"/>
        <end position="442"/>
    </location>
</feature>
<evidence type="ECO:0000256" key="6">
    <source>
        <dbReference type="ARBA" id="ARBA00023146"/>
    </source>
</evidence>
<dbReference type="AlphaFoldDB" id="A0A1F6D006"/>
<dbReference type="GO" id="GO:0004818">
    <property type="term" value="F:glutamate-tRNA ligase activity"/>
    <property type="evidence" value="ECO:0007669"/>
    <property type="project" value="UniProtKB-UniRule"/>
</dbReference>
<feature type="domain" description="Glutamyl/glutaminyl-tRNA synthetase class Ib catalytic" evidence="8">
    <location>
        <begin position="109"/>
        <end position="280"/>
    </location>
</feature>
<gene>
    <name evidence="7" type="primary">gltX</name>
    <name evidence="10" type="ORF">A3D62_00515</name>
</gene>
<evidence type="ECO:0000256" key="7">
    <source>
        <dbReference type="HAMAP-Rule" id="MF_00022"/>
    </source>
</evidence>
<keyword evidence="2 7" id="KW-0436">Ligase</keyword>
<dbReference type="Proteomes" id="UP000177659">
    <property type="component" value="Unassembled WGS sequence"/>
</dbReference>
<comment type="subunit">
    <text evidence="7">Monomer.</text>
</comment>
<proteinExistence type="inferred from homology"/>
<comment type="catalytic activity">
    <reaction evidence="7">
        <text>tRNA(Glu) + L-glutamate + ATP = L-glutamyl-tRNA(Glu) + AMP + diphosphate</text>
        <dbReference type="Rhea" id="RHEA:23540"/>
        <dbReference type="Rhea" id="RHEA-COMP:9663"/>
        <dbReference type="Rhea" id="RHEA-COMP:9680"/>
        <dbReference type="ChEBI" id="CHEBI:29985"/>
        <dbReference type="ChEBI" id="CHEBI:30616"/>
        <dbReference type="ChEBI" id="CHEBI:33019"/>
        <dbReference type="ChEBI" id="CHEBI:78442"/>
        <dbReference type="ChEBI" id="CHEBI:78520"/>
        <dbReference type="ChEBI" id="CHEBI:456215"/>
        <dbReference type="EC" id="6.1.1.17"/>
    </reaction>
</comment>
<comment type="function">
    <text evidence="7">Catalyzes the attachment of glutamate to tRNA(Glu) in a two-step reaction: glutamate is first activated by ATP to form Glu-AMP and then transferred to the acceptor end of tRNA(Glu).</text>
</comment>
<comment type="caution">
    <text evidence="7">Lacks conserved residue(s) required for the propagation of feature annotation.</text>
</comment>
<dbReference type="HAMAP" id="MF_00022">
    <property type="entry name" value="Glu_tRNA_synth_type1"/>
    <property type="match status" value="1"/>
</dbReference>
<dbReference type="InterPro" id="IPR004527">
    <property type="entry name" value="Glu-tRNA-ligase_bac/mito"/>
</dbReference>
<dbReference type="InterPro" id="IPR001412">
    <property type="entry name" value="aa-tRNA-synth_I_CS"/>
</dbReference>
<dbReference type="GO" id="GO:0000049">
    <property type="term" value="F:tRNA binding"/>
    <property type="evidence" value="ECO:0007669"/>
    <property type="project" value="InterPro"/>
</dbReference>
<dbReference type="CDD" id="cd00808">
    <property type="entry name" value="GluRS_core"/>
    <property type="match status" value="1"/>
</dbReference>
<dbReference type="PRINTS" id="PR00987">
    <property type="entry name" value="TRNASYNTHGLU"/>
</dbReference>
<keyword evidence="5 7" id="KW-0648">Protein biosynthesis</keyword>
<evidence type="ECO:0000256" key="1">
    <source>
        <dbReference type="ARBA" id="ARBA00007894"/>
    </source>
</evidence>
<dbReference type="Gene3D" id="3.40.50.620">
    <property type="entry name" value="HUPs"/>
    <property type="match status" value="2"/>
</dbReference>
<dbReference type="InterPro" id="IPR020751">
    <property type="entry name" value="aa-tRNA-synth_I_codon-bd_sub2"/>
</dbReference>
<evidence type="ECO:0000259" key="9">
    <source>
        <dbReference type="Pfam" id="PF19269"/>
    </source>
</evidence>
<feature type="binding site" evidence="7">
    <location>
        <position position="214"/>
    </location>
    <ligand>
        <name>ATP</name>
        <dbReference type="ChEBI" id="CHEBI:30616"/>
    </ligand>
</feature>
<dbReference type="InterPro" id="IPR014729">
    <property type="entry name" value="Rossmann-like_a/b/a_fold"/>
</dbReference>
<dbReference type="InterPro" id="IPR033910">
    <property type="entry name" value="GluRS_core"/>
</dbReference>
<dbReference type="GO" id="GO:0005524">
    <property type="term" value="F:ATP binding"/>
    <property type="evidence" value="ECO:0007669"/>
    <property type="project" value="UniProtKB-UniRule"/>
</dbReference>
<evidence type="ECO:0000259" key="8">
    <source>
        <dbReference type="Pfam" id="PF00749"/>
    </source>
</evidence>
<dbReference type="EMBL" id="MFLC01000039">
    <property type="protein sequence ID" value="OGG54412.1"/>
    <property type="molecule type" value="Genomic_DNA"/>
</dbReference>
<evidence type="ECO:0000256" key="4">
    <source>
        <dbReference type="ARBA" id="ARBA00022840"/>
    </source>
</evidence>
<dbReference type="PANTHER" id="PTHR43311:SF2">
    <property type="entry name" value="GLUTAMATE--TRNA LIGASE, MITOCHONDRIAL-RELATED"/>
    <property type="match status" value="1"/>
</dbReference>
<keyword evidence="4 7" id="KW-0067">ATP-binding</keyword>
<dbReference type="SUPFAM" id="SSF48163">
    <property type="entry name" value="An anticodon-binding domain of class I aminoacyl-tRNA synthetases"/>
    <property type="match status" value="1"/>
</dbReference>
<dbReference type="Pfam" id="PF19269">
    <property type="entry name" value="Anticodon_2"/>
    <property type="match status" value="1"/>
</dbReference>
<dbReference type="InterPro" id="IPR008925">
    <property type="entry name" value="aa_tRNA-synth_I_cd-bd_sf"/>
</dbReference>
<keyword evidence="6 7" id="KW-0030">Aminoacyl-tRNA synthetase</keyword>
<feature type="short sequence motif" description="'HIGH' region" evidence="7">
    <location>
        <begin position="12"/>
        <end position="22"/>
    </location>
</feature>
<dbReference type="NCBIfam" id="TIGR00464">
    <property type="entry name" value="gltX_bact"/>
    <property type="match status" value="1"/>
</dbReference>
<accession>A0A1F6D006</accession>
<comment type="subcellular location">
    <subcellularLocation>
        <location evidence="7">Cytoplasm</location>
    </subcellularLocation>
</comment>
<keyword evidence="7" id="KW-0963">Cytoplasm</keyword>
<dbReference type="GO" id="GO:0006424">
    <property type="term" value="P:glutamyl-tRNA aminoacylation"/>
    <property type="evidence" value="ECO:0007669"/>
    <property type="project" value="UniProtKB-UniRule"/>
</dbReference>
<dbReference type="InterPro" id="IPR049940">
    <property type="entry name" value="GluQ/Sye"/>
</dbReference>
<dbReference type="EC" id="6.1.1.17" evidence="7"/>
<reference evidence="10 11" key="1">
    <citation type="journal article" date="2016" name="Nat. Commun.">
        <title>Thousands of microbial genomes shed light on interconnected biogeochemical processes in an aquifer system.</title>
        <authorList>
            <person name="Anantharaman K."/>
            <person name="Brown C.T."/>
            <person name="Hug L.A."/>
            <person name="Sharon I."/>
            <person name="Castelle C.J."/>
            <person name="Probst A.J."/>
            <person name="Thomas B.C."/>
            <person name="Singh A."/>
            <person name="Wilkins M.J."/>
            <person name="Karaoz U."/>
            <person name="Brodie E.L."/>
            <person name="Williams K.H."/>
            <person name="Hubbard S.S."/>
            <person name="Banfield J.F."/>
        </authorList>
    </citation>
    <scope>NUCLEOTIDE SEQUENCE [LARGE SCALE GENOMIC DNA]</scope>
</reference>
<dbReference type="PROSITE" id="PS00178">
    <property type="entry name" value="AA_TRNA_LIGASE_I"/>
    <property type="match status" value="1"/>
</dbReference>
<keyword evidence="3 7" id="KW-0547">Nucleotide-binding</keyword>
<sequence>MREKKVITRIAPSPTGPFHIGTARSALFNYLFARHHKGSFIVRIEDTDKERSTKESEKDILDGLAALGISYDALYRQSERTDIYTTYLRQLIEAKRAYLSKEESTTQPGKEVQVVRLKNPGEKISFNDSIRGDIEFDTKELGDFVIARSITEPLYHLAVVIDDHEMGVTHVIRGEEHISNTPRQILIGRALGIREPQYAHIPLILAPDRSKMSKRKGSTSVSEFLHKGYLSEAIINYLALLGWNPGSDREIFTLPQLVHEFSLEHVQKSGAIFDIQKLNWFNREHLKRLPHAEFIEKVVSYFDERVTTLPQYRNDIVEKIAPILIERISTLSELTELSKNGEFDYYFSEPQLGVPLVWKEDSKETAARHLSFVSELLKKIPDNAFTEESVKNCIWEYATKEGRGSVLWPMRVALSGKEKSPDPFVLSSVLGKEKTLTRLGKARDTLL</sequence>
<dbReference type="GO" id="GO:0008270">
    <property type="term" value="F:zinc ion binding"/>
    <property type="evidence" value="ECO:0007669"/>
    <property type="project" value="InterPro"/>
</dbReference>
<evidence type="ECO:0000313" key="10">
    <source>
        <dbReference type="EMBL" id="OGG54412.1"/>
    </source>
</evidence>
<evidence type="ECO:0000256" key="2">
    <source>
        <dbReference type="ARBA" id="ARBA00022598"/>
    </source>
</evidence>
<comment type="similarity">
    <text evidence="1 7">Belongs to the class-I aminoacyl-tRNA synthetase family. Glutamate--tRNA ligase type 1 subfamily.</text>
</comment>
<dbReference type="SUPFAM" id="SSF52374">
    <property type="entry name" value="Nucleotidylyl transferase"/>
    <property type="match status" value="1"/>
</dbReference>
<dbReference type="GO" id="GO:0005829">
    <property type="term" value="C:cytosol"/>
    <property type="evidence" value="ECO:0007669"/>
    <property type="project" value="TreeGrafter"/>
</dbReference>
<dbReference type="Pfam" id="PF00749">
    <property type="entry name" value="tRNA-synt_1c"/>
    <property type="match status" value="2"/>
</dbReference>
<organism evidence="10 11">
    <name type="scientific">Candidatus Kaiserbacteria bacterium RIFCSPHIGHO2_02_FULL_49_11</name>
    <dbReference type="NCBI Taxonomy" id="1798489"/>
    <lineage>
        <taxon>Bacteria</taxon>
        <taxon>Candidatus Kaiseribacteriota</taxon>
    </lineage>
</organism>
<evidence type="ECO:0000313" key="11">
    <source>
        <dbReference type="Proteomes" id="UP000177659"/>
    </source>
</evidence>
<feature type="domain" description="Glutamyl/glutaminyl-tRNA synthetase class Ib catalytic" evidence="8">
    <location>
        <begin position="5"/>
        <end position="102"/>
    </location>
</feature>
<name>A0A1F6D006_9BACT</name>
<dbReference type="Gene3D" id="1.10.10.350">
    <property type="match status" value="1"/>
</dbReference>
<dbReference type="InterPro" id="IPR020058">
    <property type="entry name" value="Glu/Gln-tRNA-synth_Ib_cat-dom"/>
</dbReference>
<dbReference type="PANTHER" id="PTHR43311">
    <property type="entry name" value="GLUTAMATE--TRNA LIGASE"/>
    <property type="match status" value="1"/>
</dbReference>